<keyword evidence="7" id="KW-0472">Membrane</keyword>
<dbReference type="GO" id="GO:0000139">
    <property type="term" value="C:Golgi membrane"/>
    <property type="evidence" value="ECO:0007669"/>
    <property type="project" value="UniProtKB-SubCell"/>
</dbReference>
<keyword evidence="8" id="KW-0175">Coiled coil</keyword>
<evidence type="ECO:0000256" key="4">
    <source>
        <dbReference type="ARBA" id="ARBA00022448"/>
    </source>
</evidence>
<dbReference type="OrthoDB" id="46189at2759"/>
<evidence type="ECO:0000256" key="1">
    <source>
        <dbReference type="ARBA" id="ARBA00004395"/>
    </source>
</evidence>
<accession>A0A8S1EXH7</accession>
<comment type="caution">
    <text evidence="9">The sequence shown here is derived from an EMBL/GenBank/DDBJ whole genome shotgun (WGS) entry which is preliminary data.</text>
</comment>
<evidence type="ECO:0000313" key="9">
    <source>
        <dbReference type="EMBL" id="CAB3408432.1"/>
    </source>
</evidence>
<dbReference type="Proteomes" id="UP000494206">
    <property type="component" value="Unassembled WGS sequence"/>
</dbReference>
<gene>
    <name evidence="9" type="ORF">CBOVIS_LOCUS10216</name>
</gene>
<evidence type="ECO:0000256" key="3">
    <source>
        <dbReference type="ARBA" id="ARBA00020978"/>
    </source>
</evidence>
<evidence type="ECO:0000313" key="10">
    <source>
        <dbReference type="Proteomes" id="UP000494206"/>
    </source>
</evidence>
<comment type="similarity">
    <text evidence="2">Belongs to the COG1 family.</text>
</comment>
<dbReference type="GO" id="GO:0006891">
    <property type="term" value="P:intra-Golgi vesicle-mediated transport"/>
    <property type="evidence" value="ECO:0007669"/>
    <property type="project" value="InterPro"/>
</dbReference>
<feature type="coiled-coil region" evidence="8">
    <location>
        <begin position="12"/>
        <end position="39"/>
    </location>
</feature>
<keyword evidence="6" id="KW-0333">Golgi apparatus</keyword>
<dbReference type="GO" id="GO:0015031">
    <property type="term" value="P:protein transport"/>
    <property type="evidence" value="ECO:0007669"/>
    <property type="project" value="UniProtKB-KW"/>
</dbReference>
<dbReference type="EMBL" id="CADEPM010000007">
    <property type="protein sequence ID" value="CAB3408432.1"/>
    <property type="molecule type" value="Genomic_DNA"/>
</dbReference>
<protein>
    <recommendedName>
        <fullName evidence="3">Conserved oligomeric Golgi complex subunit 1</fullName>
    </recommendedName>
</protein>
<evidence type="ECO:0000256" key="6">
    <source>
        <dbReference type="ARBA" id="ARBA00023034"/>
    </source>
</evidence>
<keyword evidence="10" id="KW-1185">Reference proteome</keyword>
<sequence>MDVDRLMKDLTVEQLENIQQNLEKEMEGKRESLREMVGRRYRDVLEASSEVRHVCALAEKLANYIANTRISYQTSHIRTGSRDEQRAGEHFFAVNYLLSNIGSDDGEPLDDAIGLCLVEHFQKQLISNHSSPMISRIAKAFTQRIVATRSELESYNIDSLCDISRSDWATNQLAAIAILQTKDISQLLDLYLEKRFAYIGQLIDDSATILTIVDEMKKTLSVVEELFVHGELQHAIQSVCNGQYRSELIRDMCADQAFSFEKTINEEVEKFWRQLREKCCGRGSSNAIGLQVIGDKCAEWIEKTCAMTHRVVAEVCEYFDDLDEIVELLQAITNSLKQDWPRIGPAKNVYDKLLQNVVVEKSKALMVQMIENIEKSAKLKIESTNDGPSSSLFDERTYRPESQSHIGISTQLFKCVKELWASLEIINEKCQQFENICVPMADIATANSLKETMATNVNQLLLRLCEPLSETGDSELCSSTRASRCLSRARLAITIVHSETSLVCLLLDKDSQRISNLNHRLHVVIEQNLRCVSIFDLFPCY</sequence>
<dbReference type="InterPro" id="IPR033370">
    <property type="entry name" value="COG1"/>
</dbReference>
<keyword evidence="4" id="KW-0813">Transport</keyword>
<proteinExistence type="inferred from homology"/>
<keyword evidence="5" id="KW-0653">Protein transport</keyword>
<evidence type="ECO:0000256" key="5">
    <source>
        <dbReference type="ARBA" id="ARBA00022927"/>
    </source>
</evidence>
<organism evidence="9 10">
    <name type="scientific">Caenorhabditis bovis</name>
    <dbReference type="NCBI Taxonomy" id="2654633"/>
    <lineage>
        <taxon>Eukaryota</taxon>
        <taxon>Metazoa</taxon>
        <taxon>Ecdysozoa</taxon>
        <taxon>Nematoda</taxon>
        <taxon>Chromadorea</taxon>
        <taxon>Rhabditida</taxon>
        <taxon>Rhabditina</taxon>
        <taxon>Rhabditomorpha</taxon>
        <taxon>Rhabditoidea</taxon>
        <taxon>Rhabditidae</taxon>
        <taxon>Peloderinae</taxon>
        <taxon>Caenorhabditis</taxon>
    </lineage>
</organism>
<dbReference type="PANTHER" id="PTHR31658:SF0">
    <property type="entry name" value="CONSERVED OLIGOMERIC GOLGI COMPLEX SUBUNIT 1"/>
    <property type="match status" value="1"/>
</dbReference>
<name>A0A8S1EXH7_9PELO</name>
<reference evidence="9 10" key="1">
    <citation type="submission" date="2020-04" db="EMBL/GenBank/DDBJ databases">
        <authorList>
            <person name="Laetsch R D."/>
            <person name="Stevens L."/>
            <person name="Kumar S."/>
            <person name="Blaxter L. M."/>
        </authorList>
    </citation>
    <scope>NUCLEOTIDE SEQUENCE [LARGE SCALE GENOMIC DNA]</scope>
</reference>
<dbReference type="PANTHER" id="PTHR31658">
    <property type="entry name" value="CONSERVED OLIGOMERIC GOLGI COMPLEX SUBUNIT 1"/>
    <property type="match status" value="1"/>
</dbReference>
<dbReference type="Pfam" id="PF08700">
    <property type="entry name" value="VPS51_Exo84_N"/>
    <property type="match status" value="1"/>
</dbReference>
<evidence type="ECO:0000256" key="2">
    <source>
        <dbReference type="ARBA" id="ARBA00006653"/>
    </source>
</evidence>
<dbReference type="GO" id="GO:0017119">
    <property type="term" value="C:Golgi transport complex"/>
    <property type="evidence" value="ECO:0007669"/>
    <property type="project" value="InterPro"/>
</dbReference>
<dbReference type="AlphaFoldDB" id="A0A8S1EXH7"/>
<comment type="subcellular location">
    <subcellularLocation>
        <location evidence="1">Golgi apparatus membrane</location>
        <topology evidence="1">Peripheral membrane protein</topology>
    </subcellularLocation>
</comment>
<evidence type="ECO:0000256" key="8">
    <source>
        <dbReference type="SAM" id="Coils"/>
    </source>
</evidence>
<evidence type="ECO:0000256" key="7">
    <source>
        <dbReference type="ARBA" id="ARBA00023136"/>
    </source>
</evidence>